<comment type="caution">
    <text evidence="4">The sequence shown here is derived from an EMBL/GenBank/DDBJ whole genome shotgun (WGS) entry which is preliminary data.</text>
</comment>
<dbReference type="Proteomes" id="UP001429745">
    <property type="component" value="Unassembled WGS sequence"/>
</dbReference>
<name>A0ABX1K9T1_9MICO</name>
<feature type="domain" description="J" evidence="3">
    <location>
        <begin position="4"/>
        <end position="67"/>
    </location>
</feature>
<keyword evidence="2" id="KW-1133">Transmembrane helix</keyword>
<keyword evidence="5" id="KW-1185">Reference proteome</keyword>
<reference evidence="4 5" key="1">
    <citation type="submission" date="2020-04" db="EMBL/GenBank/DDBJ databases">
        <title>CFH 90308 Microbacterium sp.</title>
        <authorList>
            <person name="Nie G."/>
            <person name="Ming H."/>
            <person name="Xia T."/>
        </authorList>
    </citation>
    <scope>NUCLEOTIDE SEQUENCE [LARGE SCALE GENOMIC DNA]</scope>
    <source>
        <strain evidence="4 5">CFH 90308</strain>
    </source>
</reference>
<dbReference type="InterPro" id="IPR001623">
    <property type="entry name" value="DnaJ_domain"/>
</dbReference>
<dbReference type="SUPFAM" id="SSF46565">
    <property type="entry name" value="Chaperone J-domain"/>
    <property type="match status" value="1"/>
</dbReference>
<evidence type="ECO:0000256" key="2">
    <source>
        <dbReference type="SAM" id="Phobius"/>
    </source>
</evidence>
<keyword evidence="2" id="KW-0472">Membrane</keyword>
<dbReference type="Gene3D" id="1.10.287.110">
    <property type="entry name" value="DnaJ domain"/>
    <property type="match status" value="1"/>
</dbReference>
<evidence type="ECO:0000259" key="3">
    <source>
        <dbReference type="SMART" id="SM00271"/>
    </source>
</evidence>
<dbReference type="EMBL" id="JABACI010000001">
    <property type="protein sequence ID" value="NLP82809.1"/>
    <property type="molecule type" value="Genomic_DNA"/>
</dbReference>
<proteinExistence type="predicted"/>
<protein>
    <submittedName>
        <fullName evidence="4">J domain-containing protein</fullName>
    </submittedName>
</protein>
<dbReference type="SMART" id="SM00271">
    <property type="entry name" value="DnaJ"/>
    <property type="match status" value="1"/>
</dbReference>
<feature type="transmembrane region" description="Helical" evidence="2">
    <location>
        <begin position="168"/>
        <end position="189"/>
    </location>
</feature>
<dbReference type="Pfam" id="PF00226">
    <property type="entry name" value="DnaJ"/>
    <property type="match status" value="1"/>
</dbReference>
<dbReference type="CDD" id="cd06257">
    <property type="entry name" value="DnaJ"/>
    <property type="match status" value="1"/>
</dbReference>
<feature type="compositionally biased region" description="Low complexity" evidence="1">
    <location>
        <begin position="91"/>
        <end position="108"/>
    </location>
</feature>
<keyword evidence="2" id="KW-0812">Transmembrane</keyword>
<dbReference type="InterPro" id="IPR036869">
    <property type="entry name" value="J_dom_sf"/>
</dbReference>
<gene>
    <name evidence="4" type="ORF">HF576_03020</name>
</gene>
<feature type="region of interest" description="Disordered" evidence="1">
    <location>
        <begin position="65"/>
        <end position="137"/>
    </location>
</feature>
<organism evidence="4 5">
    <name type="scientific">Microbacterium salsuginis</name>
    <dbReference type="NCBI Taxonomy" id="2722803"/>
    <lineage>
        <taxon>Bacteria</taxon>
        <taxon>Bacillati</taxon>
        <taxon>Actinomycetota</taxon>
        <taxon>Actinomycetes</taxon>
        <taxon>Micrococcales</taxon>
        <taxon>Microbacteriaceae</taxon>
        <taxon>Microbacterium</taxon>
    </lineage>
</organism>
<sequence length="192" mass="20713">MTLDEARAILHVERGTTHAAIREAFRLRARELHPDLHPDADEAQKRRLARQFDQTRKARDILLLLDPITTPPPGPDGSGSPPADTTHRRPAAAAPGPGPAPFSTTPPTTRREARPAASASTHPQQSSTVTKPPPPRHTLRFEEFVRQADAAGFGPGIRTRRYVDVPRIAAWSVVAVAVCAVGTGALFVVNVT</sequence>
<accession>A0ABX1K9T1</accession>
<evidence type="ECO:0000313" key="5">
    <source>
        <dbReference type="Proteomes" id="UP001429745"/>
    </source>
</evidence>
<evidence type="ECO:0000256" key="1">
    <source>
        <dbReference type="SAM" id="MobiDB-lite"/>
    </source>
</evidence>
<evidence type="ECO:0000313" key="4">
    <source>
        <dbReference type="EMBL" id="NLP82809.1"/>
    </source>
</evidence>